<sequence>MLFKIPTIALSVVLGLGLSACGKEKEVAPAAASAPAEQTVAEYRIRTTNQPYPPFNIYNPDNTISGLEADVLAAIAKDQNIKITHVPYVWDVMFTDLKGGNADMVGGGLVKSDYNTEEIVASIPYMRAPDCVVASKPSNLDNWHKRKVALREEDDEEEDLMQNFGVARDNIVYVRSQYQGLQQLLAGTIPTMMSDCSVIRYYIRQSFIDKKDQFHLKELPRTESDVDANENIIFGVRKDQTELLQKINQGITNLKANGELERILQRWQ</sequence>
<evidence type="ECO:0000256" key="1">
    <source>
        <dbReference type="ARBA" id="ARBA00022729"/>
    </source>
</evidence>
<keyword evidence="4" id="KW-1185">Reference proteome</keyword>
<gene>
    <name evidence="3" type="ORF">SAMN02746062_00913</name>
</gene>
<dbReference type="AlphaFoldDB" id="A0A286E987"/>
<dbReference type="PANTHER" id="PTHR35936">
    <property type="entry name" value="MEMBRANE-BOUND LYTIC MUREIN TRANSGLYCOSYLASE F"/>
    <property type="match status" value="1"/>
</dbReference>
<keyword evidence="1" id="KW-0732">Signal</keyword>
<dbReference type="SUPFAM" id="SSF53850">
    <property type="entry name" value="Periplasmic binding protein-like II"/>
    <property type="match status" value="1"/>
</dbReference>
<dbReference type="Proteomes" id="UP000219669">
    <property type="component" value="Unassembled WGS sequence"/>
</dbReference>
<dbReference type="OrthoDB" id="8613969at2"/>
<proteinExistence type="predicted"/>
<feature type="domain" description="Solute-binding protein family 3/N-terminal" evidence="2">
    <location>
        <begin position="42"/>
        <end position="268"/>
    </location>
</feature>
<dbReference type="CDD" id="cd13530">
    <property type="entry name" value="PBP2_peptides_like"/>
    <property type="match status" value="1"/>
</dbReference>
<dbReference type="InterPro" id="IPR001638">
    <property type="entry name" value="Solute-binding_3/MltF_N"/>
</dbReference>
<dbReference type="Pfam" id="PF00497">
    <property type="entry name" value="SBP_bac_3"/>
    <property type="match status" value="1"/>
</dbReference>
<dbReference type="Gene3D" id="3.40.190.10">
    <property type="entry name" value="Periplasmic binding protein-like II"/>
    <property type="match status" value="2"/>
</dbReference>
<accession>A0A286E987</accession>
<organism evidence="3 4">
    <name type="scientific">Alysiella filiformis DSM 16848</name>
    <dbReference type="NCBI Taxonomy" id="1120981"/>
    <lineage>
        <taxon>Bacteria</taxon>
        <taxon>Pseudomonadati</taxon>
        <taxon>Pseudomonadota</taxon>
        <taxon>Betaproteobacteria</taxon>
        <taxon>Neisseriales</taxon>
        <taxon>Neisseriaceae</taxon>
        <taxon>Alysiella</taxon>
    </lineage>
</organism>
<dbReference type="PANTHER" id="PTHR35936:SF19">
    <property type="entry name" value="AMINO-ACID-BINDING PROTEIN YXEM-RELATED"/>
    <property type="match status" value="1"/>
</dbReference>
<evidence type="ECO:0000313" key="4">
    <source>
        <dbReference type="Proteomes" id="UP000219669"/>
    </source>
</evidence>
<name>A0A286E987_9NEIS</name>
<dbReference type="PROSITE" id="PS51257">
    <property type="entry name" value="PROKAR_LIPOPROTEIN"/>
    <property type="match status" value="1"/>
</dbReference>
<dbReference type="SMART" id="SM00062">
    <property type="entry name" value="PBPb"/>
    <property type="match status" value="1"/>
</dbReference>
<evidence type="ECO:0000259" key="2">
    <source>
        <dbReference type="SMART" id="SM00062"/>
    </source>
</evidence>
<dbReference type="RefSeq" id="WP_097113983.1">
    <property type="nucleotide sequence ID" value="NZ_CP083931.1"/>
</dbReference>
<reference evidence="3 4" key="1">
    <citation type="submission" date="2017-09" db="EMBL/GenBank/DDBJ databases">
        <authorList>
            <person name="Ehlers B."/>
            <person name="Leendertz F.H."/>
        </authorList>
    </citation>
    <scope>NUCLEOTIDE SEQUENCE [LARGE SCALE GENOMIC DNA]</scope>
    <source>
        <strain evidence="3 4">DSM 16848</strain>
    </source>
</reference>
<dbReference type="EMBL" id="OCNF01000006">
    <property type="protein sequence ID" value="SOD67466.1"/>
    <property type="molecule type" value="Genomic_DNA"/>
</dbReference>
<evidence type="ECO:0000313" key="3">
    <source>
        <dbReference type="EMBL" id="SOD67466.1"/>
    </source>
</evidence>
<protein>
    <submittedName>
        <fullName evidence="3">Extracellular solute-binding protein, family 3</fullName>
    </submittedName>
</protein>